<dbReference type="Pfam" id="PF11666">
    <property type="entry name" value="DUF2933"/>
    <property type="match status" value="1"/>
</dbReference>
<feature type="compositionally biased region" description="Gly residues" evidence="1">
    <location>
        <begin position="28"/>
        <end position="38"/>
    </location>
</feature>
<dbReference type="EMBL" id="JBHLWE010000005">
    <property type="protein sequence ID" value="MFC0339515.1"/>
    <property type="molecule type" value="Genomic_DNA"/>
</dbReference>
<proteinExistence type="predicted"/>
<sequence length="58" mass="5913">MVGTGPLLLLLLLCGGMHFFMHGAHGGHGGRHGNGGLGDRTKDDSARGDSGINRSGDQ</sequence>
<protein>
    <submittedName>
        <fullName evidence="2">DUF2933 domain-containing protein</fullName>
    </submittedName>
</protein>
<evidence type="ECO:0000313" key="3">
    <source>
        <dbReference type="Proteomes" id="UP001589799"/>
    </source>
</evidence>
<gene>
    <name evidence="2" type="ORF">ACFFII_01895</name>
</gene>
<feature type="region of interest" description="Disordered" evidence="1">
    <location>
        <begin position="28"/>
        <end position="58"/>
    </location>
</feature>
<dbReference type="Proteomes" id="UP001589799">
    <property type="component" value="Unassembled WGS sequence"/>
</dbReference>
<evidence type="ECO:0000313" key="2">
    <source>
        <dbReference type="EMBL" id="MFC0339515.1"/>
    </source>
</evidence>
<dbReference type="InterPro" id="IPR021682">
    <property type="entry name" value="DUF2933"/>
</dbReference>
<dbReference type="RefSeq" id="WP_377697230.1">
    <property type="nucleotide sequence ID" value="NZ_JBHLWE010000005.1"/>
</dbReference>
<organism evidence="2 3">
    <name type="scientific">Paracoccus niistensis</name>
    <dbReference type="NCBI Taxonomy" id="632935"/>
    <lineage>
        <taxon>Bacteria</taxon>
        <taxon>Pseudomonadati</taxon>
        <taxon>Pseudomonadota</taxon>
        <taxon>Alphaproteobacteria</taxon>
        <taxon>Rhodobacterales</taxon>
        <taxon>Paracoccaceae</taxon>
        <taxon>Paracoccus</taxon>
    </lineage>
</organism>
<evidence type="ECO:0000256" key="1">
    <source>
        <dbReference type="SAM" id="MobiDB-lite"/>
    </source>
</evidence>
<comment type="caution">
    <text evidence="2">The sequence shown here is derived from an EMBL/GenBank/DDBJ whole genome shotgun (WGS) entry which is preliminary data.</text>
</comment>
<keyword evidence="3" id="KW-1185">Reference proteome</keyword>
<name>A0ABV6HZV8_9RHOB</name>
<reference evidence="2 3" key="1">
    <citation type="submission" date="2024-09" db="EMBL/GenBank/DDBJ databases">
        <authorList>
            <person name="Sun Q."/>
            <person name="Mori K."/>
        </authorList>
    </citation>
    <scope>NUCLEOTIDE SEQUENCE [LARGE SCALE GENOMIC DNA]</scope>
    <source>
        <strain evidence="2 3">KCTC 22789</strain>
    </source>
</reference>
<accession>A0ABV6HZV8</accession>